<dbReference type="Gene3D" id="1.20.1720.10">
    <property type="entry name" value="Multidrug resistance protein D"/>
    <property type="match status" value="1"/>
</dbReference>
<comment type="subcellular location">
    <subcellularLocation>
        <location evidence="1">Cell membrane</location>
        <topology evidence="1">Multi-pass membrane protein</topology>
    </subcellularLocation>
</comment>
<evidence type="ECO:0000259" key="9">
    <source>
        <dbReference type="PROSITE" id="PS50850"/>
    </source>
</evidence>
<feature type="region of interest" description="Disordered" evidence="7">
    <location>
        <begin position="488"/>
        <end position="513"/>
    </location>
</feature>
<dbReference type="EMBL" id="CP114014">
    <property type="protein sequence ID" value="XAY04225.1"/>
    <property type="molecule type" value="Genomic_DNA"/>
</dbReference>
<evidence type="ECO:0000256" key="5">
    <source>
        <dbReference type="ARBA" id="ARBA00022989"/>
    </source>
</evidence>
<dbReference type="KEGG" id="parq:DSM112329_01055"/>
<dbReference type="AlphaFoldDB" id="A0AAU7ARL4"/>
<sequence>MRPRSVLLAVAAGLALADASIVTLALPELLVDLDTTVQGVAAVIGVYTVVLALVLVPVERLAQAYGATRIGAAGFVTFAVASLGCAVADSLPVLLAARSLQAAGGAAALVTTFSLLSDHDPESNPTHPPATSARNLWLGAAVLSAALGPALGGALTQAFSWPAIFLVNIPVALAAAGVCLTMDAPAARAAEPAPAAVAPGSATLLHDPPHTDWRAAAALGMVSAALSAVLFLLVLLLVAGWAVRPLAAAATVTVVPLFALAGSRLGGDARWRAAAGCALVGLGTLALAFLPDARVAWTIAPQALAGFGMGLALPALGGELLPERDARDAARLLSIRHIGIAVALAVIAPITAARLDDATFKARESGVALVLDAEINPTRKLQLAPALLASVDAESPRAVLRKTIAENGDTLEGVERAEYDRLAARADETLVDAVGESFFAAFLITGLLALGGAVLLVSTRLPPPTWAIGAAILGCVVLAAQVEEHHRRAPDPVPIADPCQPRPQPATAGGGSLLDDLANGAQASALASIDTEACQLGSSREELLLAFVSDEDAERFEREHGTDARSVGGFLGSILRALVG</sequence>
<keyword evidence="4 8" id="KW-0812">Transmembrane</keyword>
<keyword evidence="5 8" id="KW-1133">Transmembrane helix</keyword>
<dbReference type="InterPro" id="IPR036259">
    <property type="entry name" value="MFS_trans_sf"/>
</dbReference>
<reference evidence="10" key="1">
    <citation type="submission" date="2022-12" db="EMBL/GenBank/DDBJ databases">
        <title>Paraconexibacter alkalitolerans sp. nov. and Baekduia alba sp. nov., isolated from soil and emended description of the genera Paraconexibacter (Chun et al., 2020) and Baekduia (An et al., 2020).</title>
        <authorList>
            <person name="Vieira S."/>
            <person name="Huber K.J."/>
            <person name="Geppert A."/>
            <person name="Wolf J."/>
            <person name="Neumann-Schaal M."/>
            <person name="Muesken M."/>
            <person name="Overmann J."/>
        </authorList>
    </citation>
    <scope>NUCLEOTIDE SEQUENCE</scope>
    <source>
        <strain evidence="10">AEG42_29</strain>
    </source>
</reference>
<dbReference type="GO" id="GO:0005886">
    <property type="term" value="C:plasma membrane"/>
    <property type="evidence" value="ECO:0007669"/>
    <property type="project" value="UniProtKB-SubCell"/>
</dbReference>
<evidence type="ECO:0000256" key="7">
    <source>
        <dbReference type="SAM" id="MobiDB-lite"/>
    </source>
</evidence>
<dbReference type="GO" id="GO:0022857">
    <property type="term" value="F:transmembrane transporter activity"/>
    <property type="evidence" value="ECO:0007669"/>
    <property type="project" value="InterPro"/>
</dbReference>
<dbReference type="Pfam" id="PF07690">
    <property type="entry name" value="MFS_1"/>
    <property type="match status" value="1"/>
</dbReference>
<dbReference type="PANTHER" id="PTHR42718">
    <property type="entry name" value="MAJOR FACILITATOR SUPERFAMILY MULTIDRUG TRANSPORTER MFSC"/>
    <property type="match status" value="1"/>
</dbReference>
<feature type="transmembrane region" description="Helical" evidence="8">
    <location>
        <begin position="70"/>
        <end position="89"/>
    </location>
</feature>
<evidence type="ECO:0000256" key="8">
    <source>
        <dbReference type="SAM" id="Phobius"/>
    </source>
</evidence>
<evidence type="ECO:0000256" key="3">
    <source>
        <dbReference type="ARBA" id="ARBA00022475"/>
    </source>
</evidence>
<gene>
    <name evidence="10" type="ORF">DSM112329_01055</name>
</gene>
<evidence type="ECO:0000313" key="10">
    <source>
        <dbReference type="EMBL" id="XAY04225.1"/>
    </source>
</evidence>
<feature type="transmembrane region" description="Helical" evidence="8">
    <location>
        <begin position="215"/>
        <end position="236"/>
    </location>
</feature>
<feature type="compositionally biased region" description="Pro residues" evidence="7">
    <location>
        <begin position="491"/>
        <end position="504"/>
    </location>
</feature>
<feature type="transmembrane region" description="Helical" evidence="8">
    <location>
        <begin position="438"/>
        <end position="457"/>
    </location>
</feature>
<keyword evidence="6 8" id="KW-0472">Membrane</keyword>
<feature type="transmembrane region" description="Helical" evidence="8">
    <location>
        <begin position="333"/>
        <end position="353"/>
    </location>
</feature>
<feature type="transmembrane region" description="Helical" evidence="8">
    <location>
        <begin position="242"/>
        <end position="261"/>
    </location>
</feature>
<feature type="domain" description="Major facilitator superfamily (MFS) profile" evidence="9">
    <location>
        <begin position="4"/>
        <end position="464"/>
    </location>
</feature>
<dbReference type="SUPFAM" id="SSF103473">
    <property type="entry name" value="MFS general substrate transporter"/>
    <property type="match status" value="1"/>
</dbReference>
<evidence type="ECO:0000256" key="6">
    <source>
        <dbReference type="ARBA" id="ARBA00023136"/>
    </source>
</evidence>
<evidence type="ECO:0000256" key="4">
    <source>
        <dbReference type="ARBA" id="ARBA00022692"/>
    </source>
</evidence>
<dbReference type="PROSITE" id="PS50850">
    <property type="entry name" value="MFS"/>
    <property type="match status" value="1"/>
</dbReference>
<feature type="transmembrane region" description="Helical" evidence="8">
    <location>
        <begin position="35"/>
        <end position="58"/>
    </location>
</feature>
<feature type="transmembrane region" description="Helical" evidence="8">
    <location>
        <begin position="303"/>
        <end position="321"/>
    </location>
</feature>
<keyword evidence="2" id="KW-0813">Transport</keyword>
<dbReference type="RefSeq" id="WP_354700768.1">
    <property type="nucleotide sequence ID" value="NZ_CP114014.1"/>
</dbReference>
<protein>
    <recommendedName>
        <fullName evidence="9">Major facilitator superfamily (MFS) profile domain-containing protein</fullName>
    </recommendedName>
</protein>
<evidence type="ECO:0000256" key="2">
    <source>
        <dbReference type="ARBA" id="ARBA00022448"/>
    </source>
</evidence>
<organism evidence="10">
    <name type="scientific">Paraconexibacter sp. AEG42_29</name>
    <dbReference type="NCBI Taxonomy" id="2997339"/>
    <lineage>
        <taxon>Bacteria</taxon>
        <taxon>Bacillati</taxon>
        <taxon>Actinomycetota</taxon>
        <taxon>Thermoleophilia</taxon>
        <taxon>Solirubrobacterales</taxon>
        <taxon>Paraconexibacteraceae</taxon>
        <taxon>Paraconexibacter</taxon>
    </lineage>
</organism>
<evidence type="ECO:0000256" key="1">
    <source>
        <dbReference type="ARBA" id="ARBA00004651"/>
    </source>
</evidence>
<dbReference type="InterPro" id="IPR020846">
    <property type="entry name" value="MFS_dom"/>
</dbReference>
<feature type="transmembrane region" description="Helical" evidence="8">
    <location>
        <begin position="273"/>
        <end position="291"/>
    </location>
</feature>
<feature type="transmembrane region" description="Helical" evidence="8">
    <location>
        <begin position="161"/>
        <end position="180"/>
    </location>
</feature>
<proteinExistence type="predicted"/>
<dbReference type="PANTHER" id="PTHR42718:SF46">
    <property type="entry name" value="BLR6921 PROTEIN"/>
    <property type="match status" value="1"/>
</dbReference>
<dbReference type="InterPro" id="IPR011701">
    <property type="entry name" value="MFS"/>
</dbReference>
<keyword evidence="3" id="KW-1003">Cell membrane</keyword>
<accession>A0AAU7ARL4</accession>
<name>A0AAU7ARL4_9ACTN</name>